<keyword evidence="2" id="KW-0812">Transmembrane</keyword>
<gene>
    <name evidence="4" type="ORF">BJ212DRAFT_1474488</name>
</gene>
<evidence type="ECO:0000256" key="1">
    <source>
        <dbReference type="SAM" id="MobiDB-lite"/>
    </source>
</evidence>
<keyword evidence="5" id="KW-1185">Reference proteome</keyword>
<dbReference type="Proteomes" id="UP000807769">
    <property type="component" value="Unassembled WGS sequence"/>
</dbReference>
<sequence length="786" mass="87545">MSPAITYEAALVFWRMVTQIFFREIRPRGAFNIPHQGPVIFVGAPHSNQFLDPLLLTLEVYRETHRHVQFLTAAKSMDRKAVGFFARLMDSIPVSRASDEAKSGTGLVYLSPDDSCLVLGEGTKFKTEFVPKMQIMLPKSVNSAVAEVVEVISDTELRVKKEFGGESGKGTTRIREKIDEGRENGNKGLAFKVLPFINQQEMYRGVYQRLKEGGCIGIFPEGKSTTHFFFIAAFHYTVGLLGGSHDRTDLLPLKAGVSIMALGAMANDPTVQVKIVPVGLSYFHAHRFRSRAVVEFGTALDVPAELVEMFKEGGNKKREAVAKFLDLIYDGLKTVTIRAPDYDTLMLIQAVRRLYKTPGQYLTLGQVVELNRRFLEGYTHFKDEPRVQKLRTDVLKYNRLIRDLGIRDHQVPRAQKASWKTLGLLVYRLVLLMIWTSLALPGVILNGPMFILASIISRQKAKEALAASVVKVAGRDVLATWKILISLGIAPVMYAFYAVVATIVAVKANASLATRIWTPFLVILALPFMNYAALKFGEAGMDVLKSLRPLIVALIPGQQRSFDKVKAMRVRLSNEVADVINEFGPKIYDDFDQAIPYFGPCKRTSSTGNPGVWRRKSSVGQVDAQGNLLIHPMTWIDERLFGWSRSAKRGTSAWGGSTPTHDSSRPVTPDLSDDEDHGDYDHAVNYISAYEDASRHKVRSRQGSYADLQRLRMTATTQTSASSSSHGLRLNNDSQALHMRQGSRQRKQSLSDLIPVERIGSVDRQETFEDVTTSLNNEASRQPSGA</sequence>
<organism evidence="4 5">
    <name type="scientific">Suillus subaureus</name>
    <dbReference type="NCBI Taxonomy" id="48587"/>
    <lineage>
        <taxon>Eukaryota</taxon>
        <taxon>Fungi</taxon>
        <taxon>Dikarya</taxon>
        <taxon>Basidiomycota</taxon>
        <taxon>Agaricomycotina</taxon>
        <taxon>Agaricomycetes</taxon>
        <taxon>Agaricomycetidae</taxon>
        <taxon>Boletales</taxon>
        <taxon>Suillineae</taxon>
        <taxon>Suillaceae</taxon>
        <taxon>Suillus</taxon>
    </lineage>
</organism>
<dbReference type="Pfam" id="PF01553">
    <property type="entry name" value="Acyltransferase"/>
    <property type="match status" value="1"/>
</dbReference>
<dbReference type="SUPFAM" id="SSF69593">
    <property type="entry name" value="Glycerol-3-phosphate (1)-acyltransferase"/>
    <property type="match status" value="2"/>
</dbReference>
<name>A0A9P7EQD1_9AGAM</name>
<keyword evidence="2" id="KW-1133">Transmembrane helix</keyword>
<dbReference type="PANTHER" id="PTHR31605:SF0">
    <property type="entry name" value="GLYCEROL-3-PHOSPHATE O-ACYLTRANSFERASE 1"/>
    <property type="match status" value="1"/>
</dbReference>
<feature type="region of interest" description="Disordered" evidence="1">
    <location>
        <begin position="760"/>
        <end position="786"/>
    </location>
</feature>
<feature type="transmembrane region" description="Helical" evidence="2">
    <location>
        <begin position="516"/>
        <end position="534"/>
    </location>
</feature>
<dbReference type="GO" id="GO:0008654">
    <property type="term" value="P:phospholipid biosynthetic process"/>
    <property type="evidence" value="ECO:0007669"/>
    <property type="project" value="TreeGrafter"/>
</dbReference>
<dbReference type="GO" id="GO:0016287">
    <property type="term" value="F:glycerone-phosphate O-acyltransferase activity"/>
    <property type="evidence" value="ECO:0007669"/>
    <property type="project" value="TreeGrafter"/>
</dbReference>
<dbReference type="GO" id="GO:0004366">
    <property type="term" value="F:glycerol-3-phosphate O-acyltransferase activity"/>
    <property type="evidence" value="ECO:0007669"/>
    <property type="project" value="TreeGrafter"/>
</dbReference>
<dbReference type="GeneID" id="64633113"/>
<protein>
    <submittedName>
        <fullName evidence="4">Glycerol-3-phosphate O-acyltransferase</fullName>
    </submittedName>
</protein>
<dbReference type="PANTHER" id="PTHR31605">
    <property type="entry name" value="GLYCEROL-3-PHOSPHATE O-ACYLTRANSFERASE 1"/>
    <property type="match status" value="1"/>
</dbReference>
<dbReference type="AlphaFoldDB" id="A0A9P7EQD1"/>
<evidence type="ECO:0000259" key="3">
    <source>
        <dbReference type="Pfam" id="PF01553"/>
    </source>
</evidence>
<dbReference type="OrthoDB" id="2427554at2759"/>
<feature type="domain" description="Phospholipid/glycerol acyltransferase" evidence="3">
    <location>
        <begin position="28"/>
        <end position="125"/>
    </location>
</feature>
<comment type="caution">
    <text evidence="4">The sequence shown here is derived from an EMBL/GenBank/DDBJ whole genome shotgun (WGS) entry which is preliminary data.</text>
</comment>
<keyword evidence="2" id="KW-0472">Membrane</keyword>
<feature type="region of interest" description="Disordered" evidence="1">
    <location>
        <begin position="650"/>
        <end position="679"/>
    </location>
</feature>
<dbReference type="InterPro" id="IPR002123">
    <property type="entry name" value="Plipid/glycerol_acylTrfase"/>
</dbReference>
<accession>A0A9P7EQD1</accession>
<proteinExistence type="predicted"/>
<dbReference type="InterPro" id="IPR052744">
    <property type="entry name" value="GPAT/DAPAT"/>
</dbReference>
<dbReference type="RefSeq" id="XP_041200177.1">
    <property type="nucleotide sequence ID" value="XM_041339097.1"/>
</dbReference>
<reference evidence="4" key="1">
    <citation type="journal article" date="2020" name="New Phytol.">
        <title>Comparative genomics reveals dynamic genome evolution in host specialist ectomycorrhizal fungi.</title>
        <authorList>
            <person name="Lofgren L.A."/>
            <person name="Nguyen N.H."/>
            <person name="Vilgalys R."/>
            <person name="Ruytinx J."/>
            <person name="Liao H.L."/>
            <person name="Branco S."/>
            <person name="Kuo A."/>
            <person name="LaButti K."/>
            <person name="Lipzen A."/>
            <person name="Andreopoulos W."/>
            <person name="Pangilinan J."/>
            <person name="Riley R."/>
            <person name="Hundley H."/>
            <person name="Na H."/>
            <person name="Barry K."/>
            <person name="Grigoriev I.V."/>
            <person name="Stajich J.E."/>
            <person name="Kennedy P.G."/>
        </authorList>
    </citation>
    <scope>NUCLEOTIDE SEQUENCE</scope>
    <source>
        <strain evidence="4">MN1</strain>
    </source>
</reference>
<feature type="transmembrane region" description="Helical" evidence="2">
    <location>
        <begin position="425"/>
        <end position="452"/>
    </location>
</feature>
<evidence type="ECO:0000256" key="2">
    <source>
        <dbReference type="SAM" id="Phobius"/>
    </source>
</evidence>
<evidence type="ECO:0000313" key="5">
    <source>
        <dbReference type="Proteomes" id="UP000807769"/>
    </source>
</evidence>
<evidence type="ECO:0000313" key="4">
    <source>
        <dbReference type="EMBL" id="KAG1827330.1"/>
    </source>
</evidence>
<feature type="transmembrane region" description="Helical" evidence="2">
    <location>
        <begin position="483"/>
        <end position="504"/>
    </location>
</feature>
<dbReference type="EMBL" id="JABBWG010000001">
    <property type="protein sequence ID" value="KAG1827330.1"/>
    <property type="molecule type" value="Genomic_DNA"/>
</dbReference>
<feature type="compositionally biased region" description="Polar residues" evidence="1">
    <location>
        <begin position="770"/>
        <end position="786"/>
    </location>
</feature>